<dbReference type="AlphaFoldDB" id="A0A6P8DKF4"/>
<accession>A0A6P8DKF4</accession>
<dbReference type="GeneID" id="116205408"/>
<keyword evidence="1" id="KW-0479">Metal-binding</keyword>
<evidence type="ECO:0000256" key="1">
    <source>
        <dbReference type="ARBA" id="ARBA00022723"/>
    </source>
</evidence>
<keyword evidence="3" id="KW-0862">Zinc</keyword>
<name>A0A6P8DKF4_PUNGR</name>
<dbReference type="InterPro" id="IPR006564">
    <property type="entry name" value="Znf_PMZ"/>
</dbReference>
<keyword evidence="7" id="KW-1185">Reference proteome</keyword>
<keyword evidence="2 4" id="KW-0863">Zinc-finger</keyword>
<evidence type="ECO:0000256" key="3">
    <source>
        <dbReference type="ARBA" id="ARBA00022833"/>
    </source>
</evidence>
<dbReference type="Pfam" id="PF04434">
    <property type="entry name" value="SWIM"/>
    <property type="match status" value="1"/>
</dbReference>
<evidence type="ECO:0000256" key="5">
    <source>
        <dbReference type="SAM" id="MobiDB-lite"/>
    </source>
</evidence>
<dbReference type="InterPro" id="IPR018289">
    <property type="entry name" value="MULE_transposase_dom"/>
</dbReference>
<dbReference type="PANTHER" id="PTHR31973:SF187">
    <property type="entry name" value="MUTATOR TRANSPOSASE MUDRA PROTEIN"/>
    <property type="match status" value="1"/>
</dbReference>
<dbReference type="PROSITE" id="PS50966">
    <property type="entry name" value="ZF_SWIM"/>
    <property type="match status" value="1"/>
</dbReference>
<feature type="region of interest" description="Disordered" evidence="5">
    <location>
        <begin position="1"/>
        <end position="38"/>
    </location>
</feature>
<dbReference type="OrthoDB" id="1435110at2759"/>
<sequence>MSEENDRSDGVETGSDGTEDETYEPGSNEYEENEDDDGEFLAEAFDFVDKITSDVAESSRQRKSKWRANVDINIFSENEVSEIVVRAEHDDIVLRGSDDENNWMMPTDFAQAQFREVHLELEMVFPTLKLFKEAMKDYNIYLGRVVKFKKNDKIRYSAACVVEHYEWKIFYSWAEHVGGYQIKTLYPTHTCSRVLKNPLADRKWVGKKVVDVMSYPNITAKYATKFMAYNYQVQLVEIRLYRSLEITRDIVEGFEKEQFTAFWDYCQEIRRSNPRSTARLSVERGYYGGTLLLVVIQDSNQAFYAIAYAVVEMETKETWKWFLTRLFEDMGYPNEHGWEGLLPAVQEVCPGTRHRFCMKHFYHGPITLAAQTKLEDAKKHANKWHPMWVGDPGGSMFQVLHIYRPSEKFVVDLNEKSCSCKEWDLSGIPCCHAVACICHNRMQPEMFVHAYFSKETWQAIYTPFIHLVMGQTQWNKSGLDPILPP</sequence>
<proteinExistence type="predicted"/>
<evidence type="ECO:0000313" key="8">
    <source>
        <dbReference type="RefSeq" id="XP_031393881.1"/>
    </source>
</evidence>
<organism evidence="7 8">
    <name type="scientific">Punica granatum</name>
    <name type="common">Pomegranate</name>
    <dbReference type="NCBI Taxonomy" id="22663"/>
    <lineage>
        <taxon>Eukaryota</taxon>
        <taxon>Viridiplantae</taxon>
        <taxon>Streptophyta</taxon>
        <taxon>Embryophyta</taxon>
        <taxon>Tracheophyta</taxon>
        <taxon>Spermatophyta</taxon>
        <taxon>Magnoliopsida</taxon>
        <taxon>eudicotyledons</taxon>
        <taxon>Gunneridae</taxon>
        <taxon>Pentapetalae</taxon>
        <taxon>rosids</taxon>
        <taxon>malvids</taxon>
        <taxon>Myrtales</taxon>
        <taxon>Lythraceae</taxon>
        <taxon>Punica</taxon>
    </lineage>
</organism>
<reference evidence="7" key="1">
    <citation type="journal article" date="2020" name="Plant Biotechnol. J.">
        <title>The pomegranate (Punica granatum L.) draft genome dissects genetic divergence between soft- and hard-seeded cultivars.</title>
        <authorList>
            <person name="Luo X."/>
            <person name="Li H."/>
            <person name="Wu Z."/>
            <person name="Yao W."/>
            <person name="Zhao P."/>
            <person name="Cao D."/>
            <person name="Yu H."/>
            <person name="Li K."/>
            <person name="Poudel K."/>
            <person name="Zhao D."/>
            <person name="Zhang F."/>
            <person name="Xia X."/>
            <person name="Chen L."/>
            <person name="Wang Q."/>
            <person name="Jing D."/>
            <person name="Cao S."/>
        </authorList>
    </citation>
    <scope>NUCLEOTIDE SEQUENCE [LARGE SCALE GENOMIC DNA]</scope>
    <source>
        <strain evidence="7">cv. Tunisia</strain>
    </source>
</reference>
<dbReference type="GO" id="GO:0008270">
    <property type="term" value="F:zinc ion binding"/>
    <property type="evidence" value="ECO:0007669"/>
    <property type="project" value="UniProtKB-KW"/>
</dbReference>
<dbReference type="InterPro" id="IPR007527">
    <property type="entry name" value="Znf_SWIM"/>
</dbReference>
<dbReference type="PANTHER" id="PTHR31973">
    <property type="entry name" value="POLYPROTEIN, PUTATIVE-RELATED"/>
    <property type="match status" value="1"/>
</dbReference>
<dbReference type="SMART" id="SM00575">
    <property type="entry name" value="ZnF_PMZ"/>
    <property type="match status" value="1"/>
</dbReference>
<dbReference type="RefSeq" id="XP_031393881.1">
    <property type="nucleotide sequence ID" value="XM_031538021.1"/>
</dbReference>
<evidence type="ECO:0000313" key="7">
    <source>
        <dbReference type="Proteomes" id="UP000515151"/>
    </source>
</evidence>
<evidence type="ECO:0000256" key="2">
    <source>
        <dbReference type="ARBA" id="ARBA00022771"/>
    </source>
</evidence>
<evidence type="ECO:0000259" key="6">
    <source>
        <dbReference type="PROSITE" id="PS50966"/>
    </source>
</evidence>
<dbReference type="Pfam" id="PF10551">
    <property type="entry name" value="MULE"/>
    <property type="match status" value="1"/>
</dbReference>
<protein>
    <submittedName>
        <fullName evidence="8">Uncharacterized protein LOC116205408</fullName>
    </submittedName>
</protein>
<evidence type="ECO:0000256" key="4">
    <source>
        <dbReference type="PROSITE-ProRule" id="PRU00325"/>
    </source>
</evidence>
<reference evidence="8" key="2">
    <citation type="submission" date="2025-08" db="UniProtKB">
        <authorList>
            <consortium name="RefSeq"/>
        </authorList>
    </citation>
    <scope>IDENTIFICATION</scope>
    <source>
        <tissue evidence="8">Leaf</tissue>
    </source>
</reference>
<feature type="compositionally biased region" description="Basic and acidic residues" evidence="5">
    <location>
        <begin position="1"/>
        <end position="10"/>
    </location>
</feature>
<feature type="compositionally biased region" description="Acidic residues" evidence="5">
    <location>
        <begin position="17"/>
        <end position="38"/>
    </location>
</feature>
<feature type="domain" description="SWIM-type" evidence="6">
    <location>
        <begin position="409"/>
        <end position="441"/>
    </location>
</feature>
<dbReference type="Proteomes" id="UP000515151">
    <property type="component" value="Chromosome 1"/>
</dbReference>
<gene>
    <name evidence="8" type="primary">LOC116205408</name>
</gene>